<dbReference type="STRING" id="7719.ENSCINP00000020671"/>
<dbReference type="GeneTree" id="ENSGT00390000008006"/>
<feature type="region of interest" description="Disordered" evidence="1">
    <location>
        <begin position="196"/>
        <end position="266"/>
    </location>
</feature>
<reference evidence="3" key="1">
    <citation type="journal article" date="2002" name="Science">
        <title>The draft genome of Ciona intestinalis: insights into chordate and vertebrate origins.</title>
        <authorList>
            <person name="Dehal P."/>
            <person name="Satou Y."/>
            <person name="Campbell R.K."/>
            <person name="Chapman J."/>
            <person name="Degnan B."/>
            <person name="De Tomaso A."/>
            <person name="Davidson B."/>
            <person name="Di Gregorio A."/>
            <person name="Gelpke M."/>
            <person name="Goodstein D.M."/>
            <person name="Harafuji N."/>
            <person name="Hastings K.E."/>
            <person name="Ho I."/>
            <person name="Hotta K."/>
            <person name="Huang W."/>
            <person name="Kawashima T."/>
            <person name="Lemaire P."/>
            <person name="Martinez D."/>
            <person name="Meinertzhagen I.A."/>
            <person name="Necula S."/>
            <person name="Nonaka M."/>
            <person name="Putnam N."/>
            <person name="Rash S."/>
            <person name="Saiga H."/>
            <person name="Satake M."/>
            <person name="Terry A."/>
            <person name="Yamada L."/>
            <person name="Wang H.G."/>
            <person name="Awazu S."/>
            <person name="Azumi K."/>
            <person name="Boore J."/>
            <person name="Branno M."/>
            <person name="Chin-Bow S."/>
            <person name="DeSantis R."/>
            <person name="Doyle S."/>
            <person name="Francino P."/>
            <person name="Keys D.N."/>
            <person name="Haga S."/>
            <person name="Hayashi H."/>
            <person name="Hino K."/>
            <person name="Imai K.S."/>
            <person name="Inaba K."/>
            <person name="Kano S."/>
            <person name="Kobayashi K."/>
            <person name="Kobayashi M."/>
            <person name="Lee B.I."/>
            <person name="Makabe K.W."/>
            <person name="Manohar C."/>
            <person name="Matassi G."/>
            <person name="Medina M."/>
            <person name="Mochizuki Y."/>
            <person name="Mount S."/>
            <person name="Morishita T."/>
            <person name="Miura S."/>
            <person name="Nakayama A."/>
            <person name="Nishizaka S."/>
            <person name="Nomoto H."/>
            <person name="Ohta F."/>
            <person name="Oishi K."/>
            <person name="Rigoutsos I."/>
            <person name="Sano M."/>
            <person name="Sasaki A."/>
            <person name="Sasakura Y."/>
            <person name="Shoguchi E."/>
            <person name="Shin-i T."/>
            <person name="Spagnuolo A."/>
            <person name="Stainier D."/>
            <person name="Suzuki M.M."/>
            <person name="Tassy O."/>
            <person name="Takatori N."/>
            <person name="Tokuoka M."/>
            <person name="Yagi K."/>
            <person name="Yoshizaki F."/>
            <person name="Wada S."/>
            <person name="Zhang C."/>
            <person name="Hyatt P.D."/>
            <person name="Larimer F."/>
            <person name="Detter C."/>
            <person name="Doggett N."/>
            <person name="Glavina T."/>
            <person name="Hawkins T."/>
            <person name="Richardson P."/>
            <person name="Lucas S."/>
            <person name="Kohara Y."/>
            <person name="Levine M."/>
            <person name="Satoh N."/>
            <person name="Rokhsar D.S."/>
        </authorList>
    </citation>
    <scope>NUCLEOTIDE SEQUENCE [LARGE SCALE GENOMIC DNA]</scope>
</reference>
<name>F6R6M9_CIOIN</name>
<feature type="compositionally biased region" description="Basic residues" evidence="1">
    <location>
        <begin position="350"/>
        <end position="379"/>
    </location>
</feature>
<evidence type="ECO:0000313" key="2">
    <source>
        <dbReference type="Ensembl" id="ENSCINP00000020671.3"/>
    </source>
</evidence>
<feature type="region of interest" description="Disordered" evidence="1">
    <location>
        <begin position="344"/>
        <end position="462"/>
    </location>
</feature>
<keyword evidence="3" id="KW-1185">Reference proteome</keyword>
<evidence type="ECO:0000256" key="1">
    <source>
        <dbReference type="SAM" id="MobiDB-lite"/>
    </source>
</evidence>
<evidence type="ECO:0000313" key="3">
    <source>
        <dbReference type="Proteomes" id="UP000008144"/>
    </source>
</evidence>
<dbReference type="Ensembl" id="ENSCINT00000020671.3">
    <property type="protein sequence ID" value="ENSCINP00000020671.3"/>
    <property type="gene ID" value="ENSCING00000012764.2"/>
</dbReference>
<reference evidence="2" key="2">
    <citation type="journal article" date="2008" name="Genome Biol.">
        <title>Improved genome assembly and evidence-based global gene model set for the chordate Ciona intestinalis: new insight into intron and operon populations.</title>
        <authorList>
            <person name="Satou Y."/>
            <person name="Mineta K."/>
            <person name="Ogasawara M."/>
            <person name="Sasakura Y."/>
            <person name="Shoguchi E."/>
            <person name="Ueno K."/>
            <person name="Yamada L."/>
            <person name="Matsumoto J."/>
            <person name="Wasserscheid J."/>
            <person name="Dewar K."/>
            <person name="Wiley G.B."/>
            <person name="Macmil S.L."/>
            <person name="Roe B.A."/>
            <person name="Zeller R.W."/>
            <person name="Hastings K.E."/>
            <person name="Lemaire P."/>
            <person name="Lindquist E."/>
            <person name="Endo T."/>
            <person name="Hotta K."/>
            <person name="Inaba K."/>
        </authorList>
    </citation>
    <scope>NUCLEOTIDE SEQUENCE [LARGE SCALE GENOMIC DNA]</scope>
    <source>
        <strain evidence="2">wild type</strain>
    </source>
</reference>
<feature type="region of interest" description="Disordered" evidence="1">
    <location>
        <begin position="109"/>
        <end position="182"/>
    </location>
</feature>
<dbReference type="AlphaFoldDB" id="F6R6M9"/>
<dbReference type="PANTHER" id="PTHR12436">
    <property type="entry name" value="80 KDA MCM3-ASSOCIATED PROTEIN"/>
    <property type="match status" value="1"/>
</dbReference>
<dbReference type="InParanoid" id="F6R6M9"/>
<dbReference type="Proteomes" id="UP000008144">
    <property type="component" value="Chromosome 3"/>
</dbReference>
<reference evidence="2" key="3">
    <citation type="submission" date="2025-08" db="UniProtKB">
        <authorList>
            <consortium name="Ensembl"/>
        </authorList>
    </citation>
    <scope>IDENTIFICATION</scope>
</reference>
<feature type="region of interest" description="Disordered" evidence="1">
    <location>
        <begin position="1"/>
        <end position="48"/>
    </location>
</feature>
<proteinExistence type="predicted"/>
<sequence>MNESAADPEIPAWEKARQALNEIKGKNENGGKNNTQGMQFPSQYPGMMSMESNSNRFYPPWQQNAGYGGFRPYMGNQNSYPDYRIGQQQNRMPYYPSNNMQQFGQNYPANSLYTNFNQPGATTGAYRLPTDSQNKPPNPPLPSQPPPPPPPTTHSYADMVKNKSHKPALPPMLPRTTRFGMMPRQSFGKAGIKFSIGQKNKPSAPLPPANKNIPSDDDTSIQPPGTESKTTTDPVNQQQSKPDLMQTAPTTTDNSVKDASQKSQAPWPPALMDYIQRAFQACNSEESKDQTEKYLKVLLNERMKNGSAYGIDWNKEPLPIALLNKSNVASTHWKNMSQRNDIPAWQRGFASRRRSNRFSRSRSRSRSYSRSRSRSRSRSSSRSYSNSPKRRRFHDRNSSSSSDSDRSGGIVTSAGRFGQATRGQKTRGRGRGRGMKNQGNNQTPSKRGKKKRGGAKFQFVDP</sequence>
<feature type="compositionally biased region" description="Pro residues" evidence="1">
    <location>
        <begin position="136"/>
        <end position="152"/>
    </location>
</feature>
<dbReference type="PANTHER" id="PTHR12436:SF4">
    <property type="entry name" value="LEUKOCYTE RECEPTOR CLUSTER MEMBER 8"/>
    <property type="match status" value="1"/>
</dbReference>
<dbReference type="HOGENOM" id="CLU_592570_0_0_1"/>
<dbReference type="EMBL" id="EAAA01001701">
    <property type="status" value="NOT_ANNOTATED_CDS"/>
    <property type="molecule type" value="Genomic_DNA"/>
</dbReference>
<feature type="compositionally biased region" description="Polar residues" evidence="1">
    <location>
        <begin position="109"/>
        <end position="121"/>
    </location>
</feature>
<dbReference type="OMA" id="RENNMEG"/>
<organism evidence="2 3">
    <name type="scientific">Ciona intestinalis</name>
    <name type="common">Transparent sea squirt</name>
    <name type="synonym">Ascidia intestinalis</name>
    <dbReference type="NCBI Taxonomy" id="7719"/>
    <lineage>
        <taxon>Eukaryota</taxon>
        <taxon>Metazoa</taxon>
        <taxon>Chordata</taxon>
        <taxon>Tunicata</taxon>
        <taxon>Ascidiacea</taxon>
        <taxon>Phlebobranchia</taxon>
        <taxon>Cionidae</taxon>
        <taxon>Ciona</taxon>
    </lineage>
</organism>
<accession>F6R6M9</accession>
<protein>
    <submittedName>
        <fullName evidence="2">Uncharacterized protein</fullName>
    </submittedName>
</protein>
<feature type="compositionally biased region" description="Polar residues" evidence="1">
    <location>
        <begin position="220"/>
        <end position="254"/>
    </location>
</feature>
<feature type="compositionally biased region" description="Basic residues" evidence="1">
    <location>
        <begin position="424"/>
        <end position="434"/>
    </location>
</feature>
<dbReference type="InterPro" id="IPR045107">
    <property type="entry name" value="SAC3/GANP/THP3"/>
</dbReference>
<feature type="compositionally biased region" description="Basic and acidic residues" evidence="1">
    <location>
        <begin position="12"/>
        <end position="29"/>
    </location>
</feature>
<reference evidence="2" key="4">
    <citation type="submission" date="2025-09" db="UniProtKB">
        <authorList>
            <consortium name="Ensembl"/>
        </authorList>
    </citation>
    <scope>IDENTIFICATION</scope>
</reference>